<dbReference type="EMBL" id="GBXM01088978">
    <property type="protein sequence ID" value="JAH19599.1"/>
    <property type="molecule type" value="Transcribed_RNA"/>
</dbReference>
<evidence type="ECO:0000256" key="1">
    <source>
        <dbReference type="SAM" id="MobiDB-lite"/>
    </source>
</evidence>
<dbReference type="AlphaFoldDB" id="A0A0E9QRY3"/>
<proteinExistence type="predicted"/>
<organism evidence="2">
    <name type="scientific">Anguilla anguilla</name>
    <name type="common">European freshwater eel</name>
    <name type="synonym">Muraena anguilla</name>
    <dbReference type="NCBI Taxonomy" id="7936"/>
    <lineage>
        <taxon>Eukaryota</taxon>
        <taxon>Metazoa</taxon>
        <taxon>Chordata</taxon>
        <taxon>Craniata</taxon>
        <taxon>Vertebrata</taxon>
        <taxon>Euteleostomi</taxon>
        <taxon>Actinopterygii</taxon>
        <taxon>Neopterygii</taxon>
        <taxon>Teleostei</taxon>
        <taxon>Anguilliformes</taxon>
        <taxon>Anguillidae</taxon>
        <taxon>Anguilla</taxon>
    </lineage>
</organism>
<name>A0A0E9QRY3_ANGAN</name>
<dbReference type="EMBL" id="GBXM01071723">
    <property type="protein sequence ID" value="JAH36854.1"/>
    <property type="molecule type" value="Transcribed_RNA"/>
</dbReference>
<sequence>MYSKCIPKVIGTPTKHRSDKVQYSFTNSYIHSHEHIKPSSDSEHCSDLTHARSNEEQKRAVITAD</sequence>
<reference evidence="2" key="2">
    <citation type="journal article" date="2015" name="Fish Shellfish Immunol.">
        <title>Early steps in the European eel (Anguilla anguilla)-Vibrio vulnificus interaction in the gills: Role of the RtxA13 toxin.</title>
        <authorList>
            <person name="Callol A."/>
            <person name="Pajuelo D."/>
            <person name="Ebbesson L."/>
            <person name="Teles M."/>
            <person name="MacKenzie S."/>
            <person name="Amaro C."/>
        </authorList>
    </citation>
    <scope>NUCLEOTIDE SEQUENCE</scope>
</reference>
<protein>
    <submittedName>
        <fullName evidence="2">Uncharacterized protein</fullName>
    </submittedName>
</protein>
<evidence type="ECO:0000313" key="2">
    <source>
        <dbReference type="EMBL" id="JAH19599.1"/>
    </source>
</evidence>
<accession>A0A0E9QRY3</accession>
<reference evidence="2" key="1">
    <citation type="submission" date="2014-11" db="EMBL/GenBank/DDBJ databases">
        <authorList>
            <person name="Amaro Gonzalez C."/>
        </authorList>
    </citation>
    <scope>NUCLEOTIDE SEQUENCE</scope>
</reference>
<feature type="compositionally biased region" description="Basic and acidic residues" evidence="1">
    <location>
        <begin position="34"/>
        <end position="59"/>
    </location>
</feature>
<feature type="region of interest" description="Disordered" evidence="1">
    <location>
        <begin position="34"/>
        <end position="65"/>
    </location>
</feature>